<dbReference type="PIRSF" id="PIRSF016184">
    <property type="entry name" value="PhzC_PhzF"/>
    <property type="match status" value="1"/>
</dbReference>
<proteinExistence type="inferred from homology"/>
<dbReference type="EMBL" id="FWXH01000006">
    <property type="protein sequence ID" value="SMC24032.1"/>
    <property type="molecule type" value="Genomic_DNA"/>
</dbReference>
<dbReference type="AlphaFoldDB" id="A0A1W1XJN1"/>
<dbReference type="PANTHER" id="PTHR13774:SF17">
    <property type="entry name" value="PHENAZINE BIOSYNTHESIS-LIKE DOMAIN-CONTAINING PROTEIN"/>
    <property type="match status" value="1"/>
</dbReference>
<reference evidence="4 5" key="1">
    <citation type="submission" date="2017-04" db="EMBL/GenBank/DDBJ databases">
        <authorList>
            <person name="Afonso C.L."/>
            <person name="Miller P.J."/>
            <person name="Scott M.A."/>
            <person name="Spackman E."/>
            <person name="Goraichik I."/>
            <person name="Dimitrov K.M."/>
            <person name="Suarez D.L."/>
            <person name="Swayne D.E."/>
        </authorList>
    </citation>
    <scope>NUCLEOTIDE SEQUENCE [LARGE SCALE GENOMIC DNA]</scope>
    <source>
        <strain evidence="4 5">DSM 12555</strain>
    </source>
</reference>
<dbReference type="Proteomes" id="UP000192468">
    <property type="component" value="Unassembled WGS sequence"/>
</dbReference>
<evidence type="ECO:0000313" key="5">
    <source>
        <dbReference type="Proteomes" id="UP000192468"/>
    </source>
</evidence>
<sequence>MAEIYQVDSFTTERFRGNPAAICVLNKFPDPKIMLNMAREMNLSETAFVVRNNNEFSLRWFTPTFEIDLCGHATLAAAHILWTEGFWQKDKPIIFNTLSGKLVIKLINGCIQMDFPVIDYHEITEVPNSLIEGLGGITPTFTAKSGKNYLIEVATEEEVRGMHTDTSKLLECKMQGVIVTAKGSDKYDFVSRFFTPEVSVPEDPVTGSAHCTLAPFWRDRLGGTKFKAYQCSERGGELDLELLSNRVLISGNAVTIFKGTTLKEL</sequence>
<organism evidence="4 5">
    <name type="scientific">Clostridium acidisoli DSM 12555</name>
    <dbReference type="NCBI Taxonomy" id="1121291"/>
    <lineage>
        <taxon>Bacteria</taxon>
        <taxon>Bacillati</taxon>
        <taxon>Bacillota</taxon>
        <taxon>Clostridia</taxon>
        <taxon>Eubacteriales</taxon>
        <taxon>Clostridiaceae</taxon>
        <taxon>Clostridium</taxon>
    </lineage>
</organism>
<dbReference type="RefSeq" id="WP_084115789.1">
    <property type="nucleotide sequence ID" value="NZ_FWXH01000006.1"/>
</dbReference>
<dbReference type="STRING" id="1121291.SAMN02745134_02071"/>
<dbReference type="GO" id="GO:0005737">
    <property type="term" value="C:cytoplasm"/>
    <property type="evidence" value="ECO:0007669"/>
    <property type="project" value="TreeGrafter"/>
</dbReference>
<dbReference type="OrthoDB" id="9788221at2"/>
<keyword evidence="5" id="KW-1185">Reference proteome</keyword>
<keyword evidence="2" id="KW-0413">Isomerase</keyword>
<dbReference type="SUPFAM" id="SSF54506">
    <property type="entry name" value="Diaminopimelate epimerase-like"/>
    <property type="match status" value="1"/>
</dbReference>
<dbReference type="Pfam" id="PF02567">
    <property type="entry name" value="PhzC-PhzF"/>
    <property type="match status" value="1"/>
</dbReference>
<protein>
    <submittedName>
        <fullName evidence="4">Phenazine biosynthesis protein PhzF family</fullName>
    </submittedName>
</protein>
<dbReference type="PANTHER" id="PTHR13774">
    <property type="entry name" value="PHENAZINE BIOSYNTHESIS PROTEIN"/>
    <property type="match status" value="1"/>
</dbReference>
<evidence type="ECO:0000256" key="3">
    <source>
        <dbReference type="PIRSR" id="PIRSR016184-1"/>
    </source>
</evidence>
<dbReference type="GO" id="GO:0016853">
    <property type="term" value="F:isomerase activity"/>
    <property type="evidence" value="ECO:0007669"/>
    <property type="project" value="UniProtKB-KW"/>
</dbReference>
<dbReference type="InterPro" id="IPR003719">
    <property type="entry name" value="Phenazine_PhzF-like"/>
</dbReference>
<feature type="active site" evidence="3">
    <location>
        <position position="45"/>
    </location>
</feature>
<evidence type="ECO:0000256" key="1">
    <source>
        <dbReference type="ARBA" id="ARBA00008270"/>
    </source>
</evidence>
<evidence type="ECO:0000313" key="4">
    <source>
        <dbReference type="EMBL" id="SMC24032.1"/>
    </source>
</evidence>
<name>A0A1W1XJN1_9CLOT</name>
<evidence type="ECO:0000256" key="2">
    <source>
        <dbReference type="ARBA" id="ARBA00023235"/>
    </source>
</evidence>
<accession>A0A1W1XJN1</accession>
<dbReference type="Gene3D" id="3.10.310.10">
    <property type="entry name" value="Diaminopimelate Epimerase, Chain A, domain 1"/>
    <property type="match status" value="2"/>
</dbReference>
<comment type="similarity">
    <text evidence="1">Belongs to the PhzF family.</text>
</comment>
<gene>
    <name evidence="4" type="ORF">SAMN02745134_02071</name>
</gene>
<dbReference type="NCBIfam" id="TIGR00654">
    <property type="entry name" value="PhzF_family"/>
    <property type="match status" value="1"/>
</dbReference>